<comment type="caution">
    <text evidence="4">The sequence shown here is derived from an EMBL/GenBank/DDBJ whole genome shotgun (WGS) entry which is preliminary data.</text>
</comment>
<evidence type="ECO:0000256" key="3">
    <source>
        <dbReference type="SAM" id="SignalP"/>
    </source>
</evidence>
<dbReference type="PANTHER" id="PTHR24366:SF96">
    <property type="entry name" value="LEUCINE RICH REPEAT CONTAINING 53"/>
    <property type="match status" value="1"/>
</dbReference>
<dbReference type="InterPro" id="IPR032675">
    <property type="entry name" value="LRR_dom_sf"/>
</dbReference>
<dbReference type="PROSITE" id="PS51450">
    <property type="entry name" value="LRR"/>
    <property type="match status" value="3"/>
</dbReference>
<keyword evidence="5" id="KW-1185">Reference proteome</keyword>
<dbReference type="OrthoDB" id="676979at2759"/>
<keyword evidence="4" id="KW-0121">Carboxypeptidase</keyword>
<evidence type="ECO:0000313" key="4">
    <source>
        <dbReference type="EMBL" id="KAJ8029558.1"/>
    </source>
</evidence>
<feature type="chain" id="PRO_5040396666" evidence="3">
    <location>
        <begin position="22"/>
        <end position="477"/>
    </location>
</feature>
<dbReference type="SMART" id="SM00369">
    <property type="entry name" value="LRR_TYP"/>
    <property type="match status" value="8"/>
</dbReference>
<dbReference type="Gene3D" id="3.80.10.10">
    <property type="entry name" value="Ribonuclease Inhibitor"/>
    <property type="match status" value="2"/>
</dbReference>
<dbReference type="InterPro" id="IPR001611">
    <property type="entry name" value="Leu-rich_rpt"/>
</dbReference>
<dbReference type="SMART" id="SM00364">
    <property type="entry name" value="LRR_BAC"/>
    <property type="match status" value="5"/>
</dbReference>
<dbReference type="Pfam" id="PF13855">
    <property type="entry name" value="LRR_8"/>
    <property type="match status" value="2"/>
</dbReference>
<keyword evidence="4" id="KW-0645">Protease</keyword>
<keyword evidence="2" id="KW-0677">Repeat</keyword>
<proteinExistence type="predicted"/>
<dbReference type="GO" id="GO:0004180">
    <property type="term" value="F:carboxypeptidase activity"/>
    <property type="evidence" value="ECO:0007669"/>
    <property type="project" value="UniProtKB-KW"/>
</dbReference>
<name>A0A9Q1BMZ8_HOLLE</name>
<dbReference type="EMBL" id="JAIZAY010000014">
    <property type="protein sequence ID" value="KAJ8029558.1"/>
    <property type="molecule type" value="Genomic_DNA"/>
</dbReference>
<organism evidence="4 5">
    <name type="scientific">Holothuria leucospilota</name>
    <name type="common">Black long sea cucumber</name>
    <name type="synonym">Mertensiothuria leucospilota</name>
    <dbReference type="NCBI Taxonomy" id="206669"/>
    <lineage>
        <taxon>Eukaryota</taxon>
        <taxon>Metazoa</taxon>
        <taxon>Echinodermata</taxon>
        <taxon>Eleutherozoa</taxon>
        <taxon>Echinozoa</taxon>
        <taxon>Holothuroidea</taxon>
        <taxon>Aspidochirotacea</taxon>
        <taxon>Aspidochirotida</taxon>
        <taxon>Holothuriidae</taxon>
        <taxon>Holothuria</taxon>
    </lineage>
</organism>
<keyword evidence="4" id="KW-0378">Hydrolase</keyword>
<keyword evidence="3" id="KW-0732">Signal</keyword>
<dbReference type="SUPFAM" id="SSF52058">
    <property type="entry name" value="L domain-like"/>
    <property type="match status" value="1"/>
</dbReference>
<sequence length="477" mass="54627">MAVRWISLLLLCLFRLESSYQDQCVLYWTTLTCDGSKLNLTTFPSLDLCEEYRTLSIINTNLTDLQSGKIVLPQCSRLVSLDLSFNGIRILNTSIVRSNPAIEMLKLVGNKLRSVPKDILAGTLFLEYIDLSRNLIETIEEFSFHQNKYLQYLNVKDNRIYTIYGNAFSGLESLHYLHLSNNFITEFPFRDSGYNFSHLREMSLRNNNISRLSTSTDRYVCESIDLAQNLLQSVDDFALVGFPDTSLRLAHNFISRLETFIFGKSPHNLTALGLPFNLLTEIPTSLLRQLPKLVNLNLGNNRLTRIPKEAFTSNRYLMTITLRNNYIHEVHPMALVGLHRLTALNLRNNKLTTLPAELFDPSVQFLIQLFGNNWTCDCEVYPILEWLQKSQYFVDDIKCGTTLHENTSFLLEFPFEEICSGIEEEHVVTTLTTGLLTTDVIDTEAQFDETDIPNGRQEGVQLTPFMLPLLLLFISSM</sequence>
<gene>
    <name evidence="4" type="ORF">HOLleu_28987</name>
</gene>
<dbReference type="AlphaFoldDB" id="A0A9Q1BMZ8"/>
<accession>A0A9Q1BMZ8</accession>
<evidence type="ECO:0000256" key="1">
    <source>
        <dbReference type="ARBA" id="ARBA00022614"/>
    </source>
</evidence>
<dbReference type="Proteomes" id="UP001152320">
    <property type="component" value="Chromosome 14"/>
</dbReference>
<evidence type="ECO:0000313" key="5">
    <source>
        <dbReference type="Proteomes" id="UP001152320"/>
    </source>
</evidence>
<evidence type="ECO:0000256" key="2">
    <source>
        <dbReference type="ARBA" id="ARBA00022737"/>
    </source>
</evidence>
<dbReference type="PANTHER" id="PTHR24366">
    <property type="entry name" value="IG(IMMUNOGLOBULIN) AND LRR(LEUCINE RICH REPEAT) DOMAINS"/>
    <property type="match status" value="1"/>
</dbReference>
<protein>
    <submittedName>
        <fullName evidence="4">Carboxypeptidase N subunit 2</fullName>
    </submittedName>
</protein>
<reference evidence="4" key="1">
    <citation type="submission" date="2021-10" db="EMBL/GenBank/DDBJ databases">
        <title>Tropical sea cucumber genome reveals ecological adaptation and Cuvierian tubules defense mechanism.</title>
        <authorList>
            <person name="Chen T."/>
        </authorList>
    </citation>
    <scope>NUCLEOTIDE SEQUENCE</scope>
    <source>
        <strain evidence="4">Nanhai2018</strain>
        <tissue evidence="4">Muscle</tissue>
    </source>
</reference>
<keyword evidence="1" id="KW-0433">Leucine-rich repeat</keyword>
<dbReference type="InterPro" id="IPR003591">
    <property type="entry name" value="Leu-rich_rpt_typical-subtyp"/>
</dbReference>
<feature type="signal peptide" evidence="3">
    <location>
        <begin position="1"/>
        <end position="21"/>
    </location>
</feature>